<evidence type="ECO:0008006" key="4">
    <source>
        <dbReference type="Google" id="ProtNLM"/>
    </source>
</evidence>
<name>A0A5J4WK61_9EUKA</name>
<organism evidence="2 3">
    <name type="scientific">Streblomastix strix</name>
    <dbReference type="NCBI Taxonomy" id="222440"/>
    <lineage>
        <taxon>Eukaryota</taxon>
        <taxon>Metamonada</taxon>
        <taxon>Preaxostyla</taxon>
        <taxon>Oxymonadida</taxon>
        <taxon>Streblomastigidae</taxon>
        <taxon>Streblomastix</taxon>
    </lineage>
</organism>
<dbReference type="EMBL" id="SNRW01001815">
    <property type="protein sequence ID" value="KAA6394912.1"/>
    <property type="molecule type" value="Genomic_DNA"/>
</dbReference>
<evidence type="ECO:0000256" key="1">
    <source>
        <dbReference type="SAM" id="MobiDB-lite"/>
    </source>
</evidence>
<proteinExistence type="predicted"/>
<comment type="caution">
    <text evidence="2">The sequence shown here is derived from an EMBL/GenBank/DDBJ whole genome shotgun (WGS) entry which is preliminary data.</text>
</comment>
<evidence type="ECO:0000313" key="2">
    <source>
        <dbReference type="EMBL" id="KAA6394912.1"/>
    </source>
</evidence>
<dbReference type="SUPFAM" id="SSF56672">
    <property type="entry name" value="DNA/RNA polymerases"/>
    <property type="match status" value="1"/>
</dbReference>
<dbReference type="Gene3D" id="3.30.70.270">
    <property type="match status" value="1"/>
</dbReference>
<dbReference type="Gene3D" id="3.30.420.10">
    <property type="entry name" value="Ribonuclease H-like superfamily/Ribonuclease H"/>
    <property type="match status" value="1"/>
</dbReference>
<gene>
    <name evidence="2" type="ORF">EZS28_009566</name>
</gene>
<dbReference type="Gene3D" id="3.10.10.10">
    <property type="entry name" value="HIV Type 1 Reverse Transcriptase, subunit A, domain 1"/>
    <property type="match status" value="1"/>
</dbReference>
<dbReference type="PANTHER" id="PTHR33050:SF7">
    <property type="entry name" value="RIBONUCLEASE H"/>
    <property type="match status" value="1"/>
</dbReference>
<dbReference type="GO" id="GO:0003676">
    <property type="term" value="F:nucleic acid binding"/>
    <property type="evidence" value="ECO:0007669"/>
    <property type="project" value="InterPro"/>
</dbReference>
<feature type="compositionally biased region" description="Basic and acidic residues" evidence="1">
    <location>
        <begin position="26"/>
        <end position="36"/>
    </location>
</feature>
<dbReference type="Proteomes" id="UP000324800">
    <property type="component" value="Unassembled WGS sequence"/>
</dbReference>
<dbReference type="InterPro" id="IPR036397">
    <property type="entry name" value="RNaseH_sf"/>
</dbReference>
<dbReference type="InterPro" id="IPR043128">
    <property type="entry name" value="Rev_trsase/Diguanyl_cyclase"/>
</dbReference>
<dbReference type="PANTHER" id="PTHR33050">
    <property type="entry name" value="REVERSE TRANSCRIPTASE DOMAIN-CONTAINING PROTEIN"/>
    <property type="match status" value="1"/>
</dbReference>
<dbReference type="InterPro" id="IPR052055">
    <property type="entry name" value="Hepadnavirus_pol/RT"/>
</dbReference>
<dbReference type="AlphaFoldDB" id="A0A5J4WK61"/>
<feature type="region of interest" description="Disordered" evidence="1">
    <location>
        <begin position="14"/>
        <end position="37"/>
    </location>
</feature>
<evidence type="ECO:0000313" key="3">
    <source>
        <dbReference type="Proteomes" id="UP000324800"/>
    </source>
</evidence>
<accession>A0A5J4WK61</accession>
<dbReference type="InterPro" id="IPR043502">
    <property type="entry name" value="DNA/RNA_pol_sf"/>
</dbReference>
<reference evidence="2 3" key="1">
    <citation type="submission" date="2019-03" db="EMBL/GenBank/DDBJ databases">
        <title>Single cell metagenomics reveals metabolic interactions within the superorganism composed of flagellate Streblomastix strix and complex community of Bacteroidetes bacteria on its surface.</title>
        <authorList>
            <person name="Treitli S.C."/>
            <person name="Kolisko M."/>
            <person name="Husnik F."/>
            <person name="Keeling P."/>
            <person name="Hampl V."/>
        </authorList>
    </citation>
    <scope>NUCLEOTIDE SEQUENCE [LARGE SCALE GENOMIC DNA]</scope>
    <source>
        <strain evidence="2">ST1C</strain>
    </source>
</reference>
<protein>
    <recommendedName>
        <fullName evidence="4">Reverse transcriptase RNase H-like domain-containing protein</fullName>
    </recommendedName>
</protein>
<sequence>MEISIGISLWNREEKRADEGGSSGDGGKDWGNEIQRKGQWNGEKTKRIIEIEKACHEMLNEELEEDIVMPIQQDQVKCWNHTFLIKKPNKTQGKNLEVRKLNNEIEKSRFKKHGLWEIQYLANQMDNITSIDLKSAFYRFTISPNSITQLREDMMTCCADRKTELPQTLEQRNISTSSMSRQKEDIITQNKVMGRNCDNEQGRDQRTEVLDKENYPSPQGKGATLMHENLVEIIQHDCQSQKQVGTTSNTKEIKAICQGLLCFEHIIRGMQDREILIRLDITTAVNEIGKWKTKESMIEKMKQIFYLVKNFYLQITTIHIPQKLNPTIDSLSKLYRSGDYTLRDEITQMICILWNYMPQIGTFSTQYNKIINSFVTVDLEDLQTYRHISIMQWIENKRQGSIISTRQYGRFPSTPVSDVGSDLLMRNMSMGVFSYEGVHLLFKDQ</sequence>